<reference evidence="1 2" key="1">
    <citation type="submission" date="2015-12" db="EMBL/GenBank/DDBJ databases">
        <title>Genome sequence of Oceanibaculum pacificum MCCC 1A02656.</title>
        <authorList>
            <person name="Lu L."/>
            <person name="Lai Q."/>
            <person name="Shao Z."/>
            <person name="Qian P."/>
        </authorList>
    </citation>
    <scope>NUCLEOTIDE SEQUENCE [LARGE SCALE GENOMIC DNA]</scope>
    <source>
        <strain evidence="1 2">MCCC 1A02656</strain>
    </source>
</reference>
<keyword evidence="2" id="KW-1185">Reference proteome</keyword>
<evidence type="ECO:0008006" key="3">
    <source>
        <dbReference type="Google" id="ProtNLM"/>
    </source>
</evidence>
<dbReference type="InterPro" id="IPR009922">
    <property type="entry name" value="DUF1457"/>
</dbReference>
<sequence>MPDRADIDPLDMTYCLGNLAIVEFEEPFRPRYRLVGSNLVRLYGKELTGCYIDEAYTGAVRDEALAVYRQVARDRLANYTRRTLRGLFRSYSYDRLVLPLRRGGCRIEQALLAIYPADRKLVSAEQWQADEDARRFGALVEDRDYIAE</sequence>
<gene>
    <name evidence="1" type="ORF">AUP43_14415</name>
</gene>
<dbReference type="Proteomes" id="UP000076400">
    <property type="component" value="Unassembled WGS sequence"/>
</dbReference>
<protein>
    <recommendedName>
        <fullName evidence="3">PAS fold-4 domain-containing protein</fullName>
    </recommendedName>
</protein>
<dbReference type="Pfam" id="PF07310">
    <property type="entry name" value="PAS_5"/>
    <property type="match status" value="1"/>
</dbReference>
<dbReference type="STRING" id="580166.AUP43_14415"/>
<accession>A0A154VFB3</accession>
<dbReference type="EMBL" id="LPXN01000165">
    <property type="protein sequence ID" value="KZD00016.1"/>
    <property type="molecule type" value="Genomic_DNA"/>
</dbReference>
<evidence type="ECO:0000313" key="2">
    <source>
        <dbReference type="Proteomes" id="UP000076400"/>
    </source>
</evidence>
<dbReference type="AlphaFoldDB" id="A0A154VFB3"/>
<comment type="caution">
    <text evidence="1">The sequence shown here is derived from an EMBL/GenBank/DDBJ whole genome shotgun (WGS) entry which is preliminary data.</text>
</comment>
<proteinExistence type="predicted"/>
<evidence type="ECO:0000313" key="1">
    <source>
        <dbReference type="EMBL" id="KZD00016.1"/>
    </source>
</evidence>
<organism evidence="1 2">
    <name type="scientific">Oceanibaculum pacificum</name>
    <dbReference type="NCBI Taxonomy" id="580166"/>
    <lineage>
        <taxon>Bacteria</taxon>
        <taxon>Pseudomonadati</taxon>
        <taxon>Pseudomonadota</taxon>
        <taxon>Alphaproteobacteria</taxon>
        <taxon>Rhodospirillales</taxon>
        <taxon>Oceanibaculaceae</taxon>
        <taxon>Oceanibaculum</taxon>
    </lineage>
</organism>
<name>A0A154VFB3_9PROT</name>